<evidence type="ECO:0000313" key="1">
    <source>
        <dbReference type="EMBL" id="KAJ9087717.1"/>
    </source>
</evidence>
<accession>A0ACC2ULS4</accession>
<dbReference type="Proteomes" id="UP001165960">
    <property type="component" value="Unassembled WGS sequence"/>
</dbReference>
<protein>
    <submittedName>
        <fullName evidence="1">Uncharacterized protein</fullName>
    </submittedName>
</protein>
<keyword evidence="2" id="KW-1185">Reference proteome</keyword>
<comment type="caution">
    <text evidence="1">The sequence shown here is derived from an EMBL/GenBank/DDBJ whole genome shotgun (WGS) entry which is preliminary data.</text>
</comment>
<reference evidence="1" key="1">
    <citation type="submission" date="2022-04" db="EMBL/GenBank/DDBJ databases">
        <title>Genome of the entomopathogenic fungus Entomophthora muscae.</title>
        <authorList>
            <person name="Elya C."/>
            <person name="Lovett B.R."/>
            <person name="Lee E."/>
            <person name="Macias A.M."/>
            <person name="Hajek A.E."/>
            <person name="De Bivort B.L."/>
            <person name="Kasson M.T."/>
            <person name="De Fine Licht H.H."/>
            <person name="Stajich J.E."/>
        </authorList>
    </citation>
    <scope>NUCLEOTIDE SEQUENCE</scope>
    <source>
        <strain evidence="1">Berkeley</strain>
    </source>
</reference>
<name>A0ACC2ULS4_9FUNG</name>
<evidence type="ECO:0000313" key="2">
    <source>
        <dbReference type="Proteomes" id="UP001165960"/>
    </source>
</evidence>
<sequence>MTRSANTLILSPTHLSPAFTPTAIKLVAWPSFVPNLLALSYPSSAALAIPSWHAMLHSTSLASTLNPLSQRKRYNASSFHTPRLTLSLVTSIFSMVLTGAVSPLALCPCHAVVFLYCATFDLVHIKPTGFCPRNDHVYARAQLSVVYSAEPAVIASDHHCLLVKIAPSHTTDAAPAFGLKRYYLCCLDNPRVSALLCGVFGVIAPLLIDTLSTATHSIASLSAPGRQCLVDKLDAQVLSAVSECCSTALGTYQVSKVRISPDQYISRLQACTRPSDAVTLFKRSCKTVVSTALASRDPSIKATEDAAFYFESVFTQPDSSLRESLQLFNNVTAHPAQRLLSFLVLTMYASTLSAIP</sequence>
<gene>
    <name evidence="1" type="ORF">DSO57_1030382</name>
</gene>
<organism evidence="1 2">
    <name type="scientific">Entomophthora muscae</name>
    <dbReference type="NCBI Taxonomy" id="34485"/>
    <lineage>
        <taxon>Eukaryota</taxon>
        <taxon>Fungi</taxon>
        <taxon>Fungi incertae sedis</taxon>
        <taxon>Zoopagomycota</taxon>
        <taxon>Entomophthoromycotina</taxon>
        <taxon>Entomophthoromycetes</taxon>
        <taxon>Entomophthorales</taxon>
        <taxon>Entomophthoraceae</taxon>
        <taxon>Entomophthora</taxon>
    </lineage>
</organism>
<proteinExistence type="predicted"/>
<dbReference type="EMBL" id="QTSX02000208">
    <property type="protein sequence ID" value="KAJ9087717.1"/>
    <property type="molecule type" value="Genomic_DNA"/>
</dbReference>